<comment type="caution">
    <text evidence="3">The sequence shown here is derived from an EMBL/GenBank/DDBJ whole genome shotgun (WGS) entry which is preliminary data.</text>
</comment>
<feature type="compositionally biased region" description="Low complexity" evidence="1">
    <location>
        <begin position="282"/>
        <end position="319"/>
    </location>
</feature>
<protein>
    <recommendedName>
        <fullName evidence="5">Lytic polysaccharide monooxygenase</fullName>
    </recommendedName>
</protein>
<feature type="chain" id="PRO_5035434916" description="Lytic polysaccharide monooxygenase" evidence="2">
    <location>
        <begin position="22"/>
        <end position="369"/>
    </location>
</feature>
<accession>A0A8K1CCF6</accession>
<evidence type="ECO:0008006" key="5">
    <source>
        <dbReference type="Google" id="ProtNLM"/>
    </source>
</evidence>
<dbReference type="AlphaFoldDB" id="A0A8K1CCF6"/>
<sequence length="369" mass="40161">MKLASVASIAALALGASQVDAHSWLVKPVSRETAPQVDMDGTIGCPNKNPGQSTSFQAGESIDVSWWRNNHIGGFIRWAIIPKGQEESGANFDKNVFYYTCRESGESCKPNMPGKPYKKDGAPGDNSRYSWDYTDAHKIPCGDKIKLPDWLAKGDYVLQWTWFGAGSSFDNFGWAEVTYRSCADIKITTDGTKSKPTCPTFVGGDRVTKNENMTADQCFYYSPNNYIPKGQLKQDNNNYQQYYKFGKPQAVVECQGSTSGNDADDATPAPSASGDDDDVDETSTPSVTPTVTTSAPKTTTPVTTPSQTTQAPATTAPPTSDDDDDSTPAPSSSRRHHGRRPNKTVEQRSNDVEEDSATADAPVKCRPRY</sequence>
<evidence type="ECO:0000256" key="2">
    <source>
        <dbReference type="SAM" id="SignalP"/>
    </source>
</evidence>
<evidence type="ECO:0000256" key="1">
    <source>
        <dbReference type="SAM" id="MobiDB-lite"/>
    </source>
</evidence>
<evidence type="ECO:0000313" key="3">
    <source>
        <dbReference type="EMBL" id="TMW60453.1"/>
    </source>
</evidence>
<organism evidence="3 4">
    <name type="scientific">Pythium oligandrum</name>
    <name type="common">Mycoparasitic fungus</name>
    <dbReference type="NCBI Taxonomy" id="41045"/>
    <lineage>
        <taxon>Eukaryota</taxon>
        <taxon>Sar</taxon>
        <taxon>Stramenopiles</taxon>
        <taxon>Oomycota</taxon>
        <taxon>Peronosporomycetes</taxon>
        <taxon>Pythiales</taxon>
        <taxon>Pythiaceae</taxon>
        <taxon>Pythium</taxon>
    </lineage>
</organism>
<dbReference type="OrthoDB" id="119923at2759"/>
<feature type="signal peptide" evidence="2">
    <location>
        <begin position="1"/>
        <end position="21"/>
    </location>
</feature>
<dbReference type="Gene3D" id="2.70.50.70">
    <property type="match status" value="1"/>
</dbReference>
<name>A0A8K1CCF6_PYTOL</name>
<dbReference type="Proteomes" id="UP000794436">
    <property type="component" value="Unassembled WGS sequence"/>
</dbReference>
<feature type="compositionally biased region" description="Basic residues" evidence="1">
    <location>
        <begin position="333"/>
        <end position="342"/>
    </location>
</feature>
<feature type="region of interest" description="Disordered" evidence="1">
    <location>
        <begin position="254"/>
        <end position="369"/>
    </location>
</feature>
<dbReference type="EMBL" id="SPLM01000108">
    <property type="protein sequence ID" value="TMW60453.1"/>
    <property type="molecule type" value="Genomic_DNA"/>
</dbReference>
<keyword evidence="4" id="KW-1185">Reference proteome</keyword>
<gene>
    <name evidence="3" type="ORF">Poli38472_000495</name>
</gene>
<proteinExistence type="predicted"/>
<keyword evidence="2" id="KW-0732">Signal</keyword>
<reference evidence="3" key="1">
    <citation type="submission" date="2019-03" db="EMBL/GenBank/DDBJ databases">
        <title>Long read genome sequence of the mycoparasitic Pythium oligandrum ATCC 38472 isolated from sugarbeet rhizosphere.</title>
        <authorList>
            <person name="Gaulin E."/>
        </authorList>
    </citation>
    <scope>NUCLEOTIDE SEQUENCE</scope>
    <source>
        <strain evidence="3">ATCC 38472_TT</strain>
    </source>
</reference>
<evidence type="ECO:0000313" key="4">
    <source>
        <dbReference type="Proteomes" id="UP000794436"/>
    </source>
</evidence>